<evidence type="ECO:0000313" key="5">
    <source>
        <dbReference type="Proteomes" id="UP001357485"/>
    </source>
</evidence>
<organism evidence="4 5">
    <name type="scientific">Cryomyces antarcticus</name>
    <dbReference type="NCBI Taxonomy" id="329879"/>
    <lineage>
        <taxon>Eukaryota</taxon>
        <taxon>Fungi</taxon>
        <taxon>Dikarya</taxon>
        <taxon>Ascomycota</taxon>
        <taxon>Pezizomycotina</taxon>
        <taxon>Dothideomycetes</taxon>
        <taxon>Dothideomycetes incertae sedis</taxon>
        <taxon>Cryomyces</taxon>
    </lineage>
</organism>
<comment type="caution">
    <text evidence="4">The sequence shown here is derived from an EMBL/GenBank/DDBJ whole genome shotgun (WGS) entry which is preliminary data.</text>
</comment>
<protein>
    <recommendedName>
        <fullName evidence="3">NmrA-like domain-containing protein</fullName>
    </recommendedName>
</protein>
<evidence type="ECO:0000256" key="2">
    <source>
        <dbReference type="ARBA" id="ARBA00023002"/>
    </source>
</evidence>
<sequence length="303" mass="32883">MSQLIKNVMIIGAGGNLGPAILEALDKDAQFTVSVLSRQSSNSTFPSHIKVHTISDSYPAEELAEVFKGQDAIVSTVSIGNNDVQKTMIDVAAKAGVKRFMPAEYGTNGKDLRSTKLLPMYKGKAEIIEYLEAQQSEGVSWTALATGPFFDWSFKSGVLGFDLASQKATIYDTGNSRWSTTTLPTIGTAVARVLHKPEETANKYLLVSSFTPSQNEVLAALEKHSGKKWHVEHRTSEEAAKTGKEKLGLGGADYYSGVLDLLVANIFGENRGSNFEESEQWANHLLGLPKETVDEVVARIVKA</sequence>
<dbReference type="Proteomes" id="UP001357485">
    <property type="component" value="Unassembled WGS sequence"/>
</dbReference>
<dbReference type="EMBL" id="JAVRRA010000021">
    <property type="protein sequence ID" value="KAK5296587.1"/>
    <property type="molecule type" value="Genomic_DNA"/>
</dbReference>
<dbReference type="Pfam" id="PF05368">
    <property type="entry name" value="NmrA"/>
    <property type="match status" value="1"/>
</dbReference>
<evidence type="ECO:0000313" key="4">
    <source>
        <dbReference type="EMBL" id="KAK5296587.1"/>
    </source>
</evidence>
<name>A0ABR0M8P1_9PEZI</name>
<gene>
    <name evidence="4" type="ORF">LTR16_000681</name>
</gene>
<dbReference type="InterPro" id="IPR008030">
    <property type="entry name" value="NmrA-like"/>
</dbReference>
<evidence type="ECO:0000256" key="1">
    <source>
        <dbReference type="ARBA" id="ARBA00022857"/>
    </source>
</evidence>
<keyword evidence="2" id="KW-0560">Oxidoreductase</keyword>
<keyword evidence="5" id="KW-1185">Reference proteome</keyword>
<dbReference type="Gene3D" id="3.40.50.720">
    <property type="entry name" value="NAD(P)-binding Rossmann-like Domain"/>
    <property type="match status" value="1"/>
</dbReference>
<dbReference type="InterPro" id="IPR036291">
    <property type="entry name" value="NAD(P)-bd_dom_sf"/>
</dbReference>
<feature type="domain" description="NmrA-like" evidence="3">
    <location>
        <begin position="6"/>
        <end position="235"/>
    </location>
</feature>
<keyword evidence="1" id="KW-0521">NADP</keyword>
<dbReference type="PANTHER" id="PTHR47706:SF10">
    <property type="entry name" value="NMRA-LIKE DOMAIN-CONTAINING PROTEIN"/>
    <property type="match status" value="1"/>
</dbReference>
<dbReference type="PANTHER" id="PTHR47706">
    <property type="entry name" value="NMRA-LIKE FAMILY PROTEIN"/>
    <property type="match status" value="1"/>
</dbReference>
<evidence type="ECO:0000259" key="3">
    <source>
        <dbReference type="Pfam" id="PF05368"/>
    </source>
</evidence>
<dbReference type="InterPro" id="IPR045312">
    <property type="entry name" value="PCBER-like"/>
</dbReference>
<dbReference type="InterPro" id="IPR051609">
    <property type="entry name" value="NmrA/Isoflavone_reductase-like"/>
</dbReference>
<dbReference type="CDD" id="cd05259">
    <property type="entry name" value="PCBER_SDR_a"/>
    <property type="match status" value="1"/>
</dbReference>
<proteinExistence type="predicted"/>
<reference evidence="4 5" key="1">
    <citation type="submission" date="2023-08" db="EMBL/GenBank/DDBJ databases">
        <title>Black Yeasts Isolated from many extreme environments.</title>
        <authorList>
            <person name="Coleine C."/>
            <person name="Stajich J.E."/>
            <person name="Selbmann L."/>
        </authorList>
    </citation>
    <scope>NUCLEOTIDE SEQUENCE [LARGE SCALE GENOMIC DNA]</scope>
    <source>
        <strain evidence="4 5">CCFEE 536</strain>
    </source>
</reference>
<accession>A0ABR0M8P1</accession>
<dbReference type="SUPFAM" id="SSF51735">
    <property type="entry name" value="NAD(P)-binding Rossmann-fold domains"/>
    <property type="match status" value="1"/>
</dbReference>
<dbReference type="Gene3D" id="3.90.25.10">
    <property type="entry name" value="UDP-galactose 4-epimerase, domain 1"/>
    <property type="match status" value="1"/>
</dbReference>